<reference evidence="7" key="2">
    <citation type="submission" date="2025-09" db="UniProtKB">
        <authorList>
            <consortium name="Ensembl"/>
        </authorList>
    </citation>
    <scope>IDENTIFICATION</scope>
</reference>
<evidence type="ECO:0000256" key="4">
    <source>
        <dbReference type="ARBA" id="ARBA00023136"/>
    </source>
</evidence>
<dbReference type="PANTHER" id="PTHR47131:SF1">
    <property type="entry name" value="CATION CHANNEL SPERM-ASSOCIATED PROTEIN 3"/>
    <property type="match status" value="1"/>
</dbReference>
<evidence type="ECO:0000313" key="7">
    <source>
        <dbReference type="Ensembl" id="ENSPSTP00000016928.1"/>
    </source>
</evidence>
<evidence type="ECO:0000313" key="8">
    <source>
        <dbReference type="Proteomes" id="UP000694428"/>
    </source>
</evidence>
<feature type="domain" description="Ion transport" evidence="6">
    <location>
        <begin position="84"/>
        <end position="259"/>
    </location>
</feature>
<name>A0A8C9FJV0_PAVCR</name>
<keyword evidence="2 5" id="KW-0812">Transmembrane</keyword>
<dbReference type="InterPro" id="IPR027359">
    <property type="entry name" value="Volt_channel_dom_sf"/>
</dbReference>
<sequence>MCTSSHPAALGAAGPIGAACSQLSLLLCPSSSPLLSGRRDPKLCALLHKMLDNSKSKRLTSLGLKRSLGAERVVGDIECETRSSSLQLADEFFLTVYTTEHLMKLCMDPISYRKSGYGTLDILVVPFCLHIHSTDSNLQEVTHVLQSIRIIKVLRYREGMKSLTRTLHRVMYALFLLFFLTSVFAILGCNLYGNPKSGDATDWFQFSSAFLSAFALMTISVDGWMQLQEKTDGCGFKHSLLYNVMTIFLGFFVFFNLFILSFNEVREAHGSRGGRSSPTPVVCIGRASLRRTKAAARAAAVWARKQNILREQRKDGSKDTDQQVGYTLLWAQLQIFSVM</sequence>
<reference evidence="7" key="1">
    <citation type="submission" date="2025-08" db="UniProtKB">
        <authorList>
            <consortium name="Ensembl"/>
        </authorList>
    </citation>
    <scope>IDENTIFICATION</scope>
</reference>
<evidence type="ECO:0000259" key="6">
    <source>
        <dbReference type="Pfam" id="PF00520"/>
    </source>
</evidence>
<dbReference type="GO" id="GO:0048240">
    <property type="term" value="P:sperm capacitation"/>
    <property type="evidence" value="ECO:0007669"/>
    <property type="project" value="TreeGrafter"/>
</dbReference>
<dbReference type="GO" id="GO:0001669">
    <property type="term" value="C:acrosomal vesicle"/>
    <property type="evidence" value="ECO:0007669"/>
    <property type="project" value="TreeGrafter"/>
</dbReference>
<evidence type="ECO:0000256" key="2">
    <source>
        <dbReference type="ARBA" id="ARBA00022692"/>
    </source>
</evidence>
<comment type="subcellular location">
    <subcellularLocation>
        <location evidence="1">Membrane</location>
        <topology evidence="1">Multi-pass membrane protein</topology>
    </subcellularLocation>
</comment>
<keyword evidence="4 5" id="KW-0472">Membrane</keyword>
<proteinExistence type="predicted"/>
<dbReference type="SUPFAM" id="SSF81324">
    <property type="entry name" value="Voltage-gated potassium channels"/>
    <property type="match status" value="1"/>
</dbReference>
<keyword evidence="3 5" id="KW-1133">Transmembrane helix</keyword>
<evidence type="ECO:0000256" key="1">
    <source>
        <dbReference type="ARBA" id="ARBA00004141"/>
    </source>
</evidence>
<dbReference type="Proteomes" id="UP000694428">
    <property type="component" value="Unplaced"/>
</dbReference>
<accession>A0A8C9FJV0</accession>
<dbReference type="AlphaFoldDB" id="A0A8C9FJV0"/>
<dbReference type="GO" id="GO:0005245">
    <property type="term" value="F:voltage-gated calcium channel activity"/>
    <property type="evidence" value="ECO:0007669"/>
    <property type="project" value="TreeGrafter"/>
</dbReference>
<keyword evidence="8" id="KW-1185">Reference proteome</keyword>
<dbReference type="GO" id="GO:0030317">
    <property type="term" value="P:flagellated sperm motility"/>
    <property type="evidence" value="ECO:0007669"/>
    <property type="project" value="TreeGrafter"/>
</dbReference>
<dbReference type="Gene3D" id="1.10.287.70">
    <property type="match status" value="1"/>
</dbReference>
<dbReference type="GO" id="GO:0006814">
    <property type="term" value="P:sodium ion transport"/>
    <property type="evidence" value="ECO:0007669"/>
    <property type="project" value="TreeGrafter"/>
</dbReference>
<dbReference type="Gene3D" id="1.20.120.350">
    <property type="entry name" value="Voltage-gated potassium channels. Chain C"/>
    <property type="match status" value="1"/>
</dbReference>
<dbReference type="PANTHER" id="PTHR47131">
    <property type="entry name" value="CATION CHANNEL SPERM-ASSOCIATED PROTEIN 3"/>
    <property type="match status" value="1"/>
</dbReference>
<dbReference type="Pfam" id="PF00520">
    <property type="entry name" value="Ion_trans"/>
    <property type="match status" value="1"/>
</dbReference>
<organism evidence="7 8">
    <name type="scientific">Pavo cristatus</name>
    <name type="common">Indian peafowl</name>
    <name type="synonym">Blue peafowl</name>
    <dbReference type="NCBI Taxonomy" id="9049"/>
    <lineage>
        <taxon>Eukaryota</taxon>
        <taxon>Metazoa</taxon>
        <taxon>Chordata</taxon>
        <taxon>Craniata</taxon>
        <taxon>Vertebrata</taxon>
        <taxon>Euteleostomi</taxon>
        <taxon>Archelosauria</taxon>
        <taxon>Archosauria</taxon>
        <taxon>Dinosauria</taxon>
        <taxon>Saurischia</taxon>
        <taxon>Theropoda</taxon>
        <taxon>Coelurosauria</taxon>
        <taxon>Aves</taxon>
        <taxon>Neognathae</taxon>
        <taxon>Galloanserae</taxon>
        <taxon>Galliformes</taxon>
        <taxon>Phasianidae</taxon>
        <taxon>Phasianinae</taxon>
        <taxon>Pavo</taxon>
    </lineage>
</organism>
<dbReference type="GO" id="GO:0036128">
    <property type="term" value="C:CatSper complex"/>
    <property type="evidence" value="ECO:0007669"/>
    <property type="project" value="TreeGrafter"/>
</dbReference>
<feature type="transmembrane region" description="Helical" evidence="5">
    <location>
        <begin position="205"/>
        <end position="227"/>
    </location>
</feature>
<dbReference type="InterPro" id="IPR005821">
    <property type="entry name" value="Ion_trans_dom"/>
</dbReference>
<evidence type="ECO:0000256" key="3">
    <source>
        <dbReference type="ARBA" id="ARBA00022989"/>
    </source>
</evidence>
<dbReference type="Ensembl" id="ENSPSTT00000017743.1">
    <property type="protein sequence ID" value="ENSPSTP00000016928.1"/>
    <property type="gene ID" value="ENSPSTG00000012075.1"/>
</dbReference>
<evidence type="ECO:0000256" key="5">
    <source>
        <dbReference type="SAM" id="Phobius"/>
    </source>
</evidence>
<protein>
    <recommendedName>
        <fullName evidence="6">Ion transport domain-containing protein</fullName>
    </recommendedName>
</protein>
<feature type="transmembrane region" description="Helical" evidence="5">
    <location>
        <begin position="170"/>
        <end position="193"/>
    </location>
</feature>
<feature type="transmembrane region" description="Helical" evidence="5">
    <location>
        <begin position="239"/>
        <end position="262"/>
    </location>
</feature>